<evidence type="ECO:0000313" key="5">
    <source>
        <dbReference type="EMBL" id="OUQ34978.1"/>
    </source>
</evidence>
<dbReference type="GO" id="GO:0016788">
    <property type="term" value="F:hydrolase activity, acting on ester bonds"/>
    <property type="evidence" value="ECO:0007669"/>
    <property type="project" value="InterPro"/>
</dbReference>
<dbReference type="InterPro" id="IPR049435">
    <property type="entry name" value="Cas_Cas6_C"/>
</dbReference>
<dbReference type="AlphaFoldDB" id="A0A1Y4SYG8"/>
<accession>A0A1Y4SYG8</accession>
<keyword evidence="6" id="KW-1185">Reference proteome</keyword>
<evidence type="ECO:0000256" key="1">
    <source>
        <dbReference type="ARBA" id="ARBA00005937"/>
    </source>
</evidence>
<evidence type="ECO:0000256" key="3">
    <source>
        <dbReference type="ARBA" id="ARBA00023118"/>
    </source>
</evidence>
<evidence type="ECO:0000256" key="2">
    <source>
        <dbReference type="ARBA" id="ARBA00022884"/>
    </source>
</evidence>
<dbReference type="Proteomes" id="UP000195305">
    <property type="component" value="Unassembled WGS sequence"/>
</dbReference>
<gene>
    <name evidence="5" type="ORF">B5E75_04845</name>
</gene>
<feature type="domain" description="CRISPR associated protein Cas6 C-terminal" evidence="4">
    <location>
        <begin position="116"/>
        <end position="227"/>
    </location>
</feature>
<dbReference type="EMBL" id="NFLJ01000011">
    <property type="protein sequence ID" value="OUQ34978.1"/>
    <property type="molecule type" value="Genomic_DNA"/>
</dbReference>
<dbReference type="InterPro" id="IPR010156">
    <property type="entry name" value="CRISPR-assoc_prot_Cas6"/>
</dbReference>
<dbReference type="PANTHER" id="PTHR36984:SF1">
    <property type="entry name" value="CRISPR-ASSOCIATED ENDORIBONUCLEASE CAS6 1"/>
    <property type="match status" value="1"/>
</dbReference>
<comment type="similarity">
    <text evidence="1">Belongs to the CRISPR-associated protein Cas6/Cse3/CasE family.</text>
</comment>
<evidence type="ECO:0000313" key="6">
    <source>
        <dbReference type="Proteomes" id="UP000195305"/>
    </source>
</evidence>
<sequence length="231" mass="27689">MKVYEYKVKLVLKCDIHYEQLVNVLNYFIDSALTKDEKLKEYHNAHHYKGYVHDFLYPIEKDGIYKKNHHYTMRIRSVEQDLIQYFLSRLSFYETNEIEALGGEVRIISNKLIKRIYSITPIIVKNDEKGYWKNYMSLEEFEKRIKDNLMKKYKLFVDENLDENFMIYDCIEFKNKVPVKVPYKNIHLLGDKISIEIAQNERAQKIAYLALGTGVLENNSRGFGFMNYEYL</sequence>
<keyword evidence="2" id="KW-0694">RNA-binding</keyword>
<dbReference type="Pfam" id="PF01881">
    <property type="entry name" value="Cas_Cas6_C"/>
    <property type="match status" value="1"/>
</dbReference>
<comment type="caution">
    <text evidence="5">The sequence shown here is derived from an EMBL/GenBank/DDBJ whole genome shotgun (WGS) entry which is preliminary data.</text>
</comment>
<dbReference type="NCBIfam" id="TIGR01877">
    <property type="entry name" value="cas_cas6"/>
    <property type="match status" value="1"/>
</dbReference>
<keyword evidence="3" id="KW-0051">Antiviral defense</keyword>
<dbReference type="RefSeq" id="WP_087357661.1">
    <property type="nucleotide sequence ID" value="NZ_NFLJ01000011.1"/>
</dbReference>
<dbReference type="Gene3D" id="3.30.70.1900">
    <property type="match status" value="1"/>
</dbReference>
<evidence type="ECO:0000259" key="4">
    <source>
        <dbReference type="Pfam" id="PF01881"/>
    </source>
</evidence>
<dbReference type="PANTHER" id="PTHR36984">
    <property type="entry name" value="CRISPR-ASSOCIATED ENDORIBONUCLEASE CAS6 1"/>
    <property type="match status" value="1"/>
</dbReference>
<protein>
    <submittedName>
        <fullName evidence="5">CRISPR-associated endoribonuclease Cas6</fullName>
    </submittedName>
</protein>
<reference evidence="5 6" key="1">
    <citation type="journal article" date="2018" name="BMC Genomics">
        <title>Whole genome sequencing and function prediction of 133 gut anaerobes isolated from chicken caecum in pure cultures.</title>
        <authorList>
            <person name="Medvecky M."/>
            <person name="Cejkova D."/>
            <person name="Polansky O."/>
            <person name="Karasova D."/>
            <person name="Kubasova T."/>
            <person name="Cizek A."/>
            <person name="Rychlik I."/>
        </authorList>
    </citation>
    <scope>NUCLEOTIDE SEQUENCE [LARGE SCALE GENOMIC DNA]</scope>
    <source>
        <strain evidence="5 6">An13</strain>
    </source>
</reference>
<proteinExistence type="inferred from homology"/>
<dbReference type="GO" id="GO:0003723">
    <property type="term" value="F:RNA binding"/>
    <property type="evidence" value="ECO:0007669"/>
    <property type="project" value="UniProtKB-KW"/>
</dbReference>
<dbReference type="GO" id="GO:0051607">
    <property type="term" value="P:defense response to virus"/>
    <property type="evidence" value="ECO:0007669"/>
    <property type="project" value="UniProtKB-KW"/>
</dbReference>
<dbReference type="OrthoDB" id="86642at2"/>
<organism evidence="5 6">
    <name type="scientific">Massilimicrobiota timonensis</name>
    <dbReference type="NCBI Taxonomy" id="1776392"/>
    <lineage>
        <taxon>Bacteria</taxon>
        <taxon>Bacillati</taxon>
        <taxon>Bacillota</taxon>
        <taxon>Erysipelotrichia</taxon>
        <taxon>Erysipelotrichales</taxon>
        <taxon>Erysipelotrichaceae</taxon>
        <taxon>Massilimicrobiota</taxon>
    </lineage>
</organism>
<name>A0A1Y4SYG8_9FIRM</name>